<dbReference type="RefSeq" id="WP_137101341.1">
    <property type="nucleotide sequence ID" value="NZ_CP039865.1"/>
</dbReference>
<protein>
    <submittedName>
        <fullName evidence="1">Uncharacterized protein</fullName>
    </submittedName>
</protein>
<organism evidence="1 2">
    <name type="scientific">Phreatobacter aquaticus</name>
    <dbReference type="NCBI Taxonomy" id="2570229"/>
    <lineage>
        <taxon>Bacteria</taxon>
        <taxon>Pseudomonadati</taxon>
        <taxon>Pseudomonadota</taxon>
        <taxon>Alphaproteobacteria</taxon>
        <taxon>Hyphomicrobiales</taxon>
        <taxon>Phreatobacteraceae</taxon>
        <taxon>Phreatobacter</taxon>
    </lineage>
</organism>
<dbReference type="KEGG" id="paqt:E8L99_20775"/>
<proteinExistence type="predicted"/>
<dbReference type="EMBL" id="CP039865">
    <property type="protein sequence ID" value="QCK88013.1"/>
    <property type="molecule type" value="Genomic_DNA"/>
</dbReference>
<evidence type="ECO:0000313" key="2">
    <source>
        <dbReference type="Proteomes" id="UP000298588"/>
    </source>
</evidence>
<name>A0A4D7QPW6_9HYPH</name>
<dbReference type="Proteomes" id="UP000298588">
    <property type="component" value="Chromosome"/>
</dbReference>
<accession>A0A4D7QPW6</accession>
<evidence type="ECO:0000313" key="1">
    <source>
        <dbReference type="EMBL" id="QCK88013.1"/>
    </source>
</evidence>
<dbReference type="AlphaFoldDB" id="A0A4D7QPW6"/>
<dbReference type="OrthoDB" id="9809949at2"/>
<gene>
    <name evidence="1" type="ORF">E8L99_20775</name>
</gene>
<reference evidence="1 2" key="1">
    <citation type="submission" date="2019-04" db="EMBL/GenBank/DDBJ databases">
        <title>Phreatobacter aquaticus sp. nov.</title>
        <authorList>
            <person name="Choi A."/>
            <person name="Baek K."/>
        </authorList>
    </citation>
    <scope>NUCLEOTIDE SEQUENCE [LARGE SCALE GENOMIC DNA]</scope>
    <source>
        <strain evidence="1 2">NMCR1094</strain>
    </source>
</reference>
<sequence length="212" mass="22094">MSEAVPASGWRTALGRCAVALVALVLLGSCAYVPVAVEGVQIRAPGPDQGDSPWLFVPVGAWITRDAVTPIAVGMCEGAACPSKIAVAVVEVRGAEARALSRTLANPSILVRSIEAGNRRRRALVATSNRGVPAAIAARRMPLRVTASSRVLRHRQASGFVLTIRRAEGQARAAHAAVLARTVRGKLKIVMVIGERPASVEMAAKAAAEANL</sequence>
<keyword evidence="2" id="KW-1185">Reference proteome</keyword>